<organism evidence="2 3">
    <name type="scientific">Algoriphagus aquatilis</name>
    <dbReference type="NCBI Taxonomy" id="490186"/>
    <lineage>
        <taxon>Bacteria</taxon>
        <taxon>Pseudomonadati</taxon>
        <taxon>Bacteroidota</taxon>
        <taxon>Cytophagia</taxon>
        <taxon>Cytophagales</taxon>
        <taxon>Cyclobacteriaceae</taxon>
        <taxon>Algoriphagus</taxon>
    </lineage>
</organism>
<feature type="chain" id="PRO_5047382158" evidence="1">
    <location>
        <begin position="24"/>
        <end position="400"/>
    </location>
</feature>
<gene>
    <name evidence="2" type="ORF">ACFPIK_01395</name>
</gene>
<dbReference type="InterPro" id="IPR023614">
    <property type="entry name" value="Porin_dom_sf"/>
</dbReference>
<comment type="caution">
    <text evidence="2">The sequence shown here is derived from an EMBL/GenBank/DDBJ whole genome shotgun (WGS) entry which is preliminary data.</text>
</comment>
<dbReference type="Proteomes" id="UP001596163">
    <property type="component" value="Unassembled WGS sequence"/>
</dbReference>
<dbReference type="InterPro" id="IPR010870">
    <property type="entry name" value="Porin_O/P"/>
</dbReference>
<reference evidence="3" key="1">
    <citation type="journal article" date="2019" name="Int. J. Syst. Evol. Microbiol.">
        <title>The Global Catalogue of Microorganisms (GCM) 10K type strain sequencing project: providing services to taxonomists for standard genome sequencing and annotation.</title>
        <authorList>
            <consortium name="The Broad Institute Genomics Platform"/>
            <consortium name="The Broad Institute Genome Sequencing Center for Infectious Disease"/>
            <person name="Wu L."/>
            <person name="Ma J."/>
        </authorList>
    </citation>
    <scope>NUCLEOTIDE SEQUENCE [LARGE SCALE GENOMIC DNA]</scope>
    <source>
        <strain evidence="3">CGMCC 1.7030</strain>
    </source>
</reference>
<feature type="signal peptide" evidence="1">
    <location>
        <begin position="1"/>
        <end position="23"/>
    </location>
</feature>
<evidence type="ECO:0000313" key="2">
    <source>
        <dbReference type="EMBL" id="MFC5190404.1"/>
    </source>
</evidence>
<evidence type="ECO:0000313" key="3">
    <source>
        <dbReference type="Proteomes" id="UP001596163"/>
    </source>
</evidence>
<evidence type="ECO:0000256" key="1">
    <source>
        <dbReference type="SAM" id="SignalP"/>
    </source>
</evidence>
<keyword evidence="1" id="KW-0732">Signal</keyword>
<keyword evidence="3" id="KW-1185">Reference proteome</keyword>
<dbReference type="Pfam" id="PF07396">
    <property type="entry name" value="Porin_O_P"/>
    <property type="match status" value="1"/>
</dbReference>
<protein>
    <submittedName>
        <fullName evidence="2">Porin</fullName>
    </submittedName>
</protein>
<dbReference type="RefSeq" id="WP_377911444.1">
    <property type="nucleotide sequence ID" value="NZ_JBHSKS010000001.1"/>
</dbReference>
<accession>A0ABW0BRI7</accession>
<name>A0ABW0BRI7_9BACT</name>
<sequence length="400" mass="45261">MKNFLRILSVSILLSLVGTPAKAQNESDERALLEVQNGISISKDSLFKLNLRFRMQNRFGLRTESGEDLSIEQTDFRVRRMRLRLDGYVLNPRIQYYIQLGFSKSDMDLDGGSFAQPIRDAIIYYYFNPNFYVGFGQSKLPGNRERVVSSGNLQFVDRSIANGVFTLDRDFGFFAYYTLPTKGKAQYQLKGAVSTGEGRNPSPGDNGLSYTGRIEFLPFGKFKNGGDYSEGDLEFEPKPKLSLALTLNSNQNAVRARGQLGSDLYAKRDQKVLIADAMFKYRGWGVLAEYFQRKSPDPITRNSAGATRVVWIGKGHNIQLSKMISSKSELALRYAEVRPEDEIKPYESQGDEVALGFSRYLNGHRIKLQGNLGYGWANNEWNLVNTSNFWFGTFQVEFGI</sequence>
<proteinExistence type="predicted"/>
<dbReference type="EMBL" id="JBHSKS010000001">
    <property type="protein sequence ID" value="MFC5190404.1"/>
    <property type="molecule type" value="Genomic_DNA"/>
</dbReference>
<dbReference type="SUPFAM" id="SSF56935">
    <property type="entry name" value="Porins"/>
    <property type="match status" value="1"/>
</dbReference>
<dbReference type="Gene3D" id="2.40.160.10">
    <property type="entry name" value="Porin"/>
    <property type="match status" value="1"/>
</dbReference>